<dbReference type="EMBL" id="LT629709">
    <property type="protein sequence ID" value="SDO18381.1"/>
    <property type="molecule type" value="Genomic_DNA"/>
</dbReference>
<evidence type="ECO:0000313" key="4">
    <source>
        <dbReference type="EMBL" id="SDO18381.1"/>
    </source>
</evidence>
<reference evidence="5" key="3">
    <citation type="submission" date="2017-01" db="EMBL/GenBank/DDBJ databases">
        <authorList>
            <person name="Poblete-Castro I."/>
        </authorList>
    </citation>
    <scope>NUCLEOTIDE SEQUENCE [LARGE SCALE GENOMIC DNA]</scope>
    <source>
        <strain evidence="5">DSM 18361 / CCUG 53116 / MT1</strain>
    </source>
</reference>
<reference evidence="2 7" key="4">
    <citation type="submission" date="2019-09" db="EMBL/GenBank/DDBJ databases">
        <title>Draft genome sequences of 48 bacterial type strains from the CCUG.</title>
        <authorList>
            <person name="Tunovic T."/>
            <person name="Pineiro-Iglesias B."/>
            <person name="Unosson C."/>
            <person name="Inganas E."/>
            <person name="Ohlen M."/>
            <person name="Cardew S."/>
            <person name="Jensie-Markopoulos S."/>
            <person name="Salva-Serra F."/>
            <person name="Jaen-Luchoro D."/>
            <person name="Karlsson R."/>
            <person name="Svensson-Stadler L."/>
            <person name="Chun J."/>
            <person name="Moore E."/>
        </authorList>
    </citation>
    <scope>NUCLEOTIDE SEQUENCE [LARGE SCALE GENOMIC DNA]</scope>
    <source>
        <strain evidence="2 7">CCUG 53116</strain>
    </source>
</reference>
<evidence type="ECO:0000313" key="3">
    <source>
        <dbReference type="EMBL" id="OLT99304.1"/>
    </source>
</evidence>
<feature type="transmembrane region" description="Helical" evidence="1">
    <location>
        <begin position="167"/>
        <end position="184"/>
    </location>
</feature>
<name>A0A1H0HHQ7_PSERE</name>
<organism evidence="4 6">
    <name type="scientific">Pseudomonas reinekei</name>
    <dbReference type="NCBI Taxonomy" id="395598"/>
    <lineage>
        <taxon>Bacteria</taxon>
        <taxon>Pseudomonadati</taxon>
        <taxon>Pseudomonadota</taxon>
        <taxon>Gammaproteobacteria</taxon>
        <taxon>Pseudomonadales</taxon>
        <taxon>Pseudomonadaceae</taxon>
        <taxon>Pseudomonas</taxon>
    </lineage>
</organism>
<evidence type="ECO:0000256" key="1">
    <source>
        <dbReference type="SAM" id="Phobius"/>
    </source>
</evidence>
<dbReference type="Proteomes" id="UP000460142">
    <property type="component" value="Unassembled WGS sequence"/>
</dbReference>
<dbReference type="Proteomes" id="UP000198549">
    <property type="component" value="Chromosome I"/>
</dbReference>
<dbReference type="Proteomes" id="UP000186756">
    <property type="component" value="Unassembled WGS sequence"/>
</dbReference>
<dbReference type="EMBL" id="VZPS01000028">
    <property type="protein sequence ID" value="KAB0480692.1"/>
    <property type="molecule type" value="Genomic_DNA"/>
</dbReference>
<feature type="transmembrane region" description="Helical" evidence="1">
    <location>
        <begin position="100"/>
        <end position="123"/>
    </location>
</feature>
<evidence type="ECO:0000313" key="7">
    <source>
        <dbReference type="Proteomes" id="UP000460142"/>
    </source>
</evidence>
<evidence type="ECO:0000313" key="6">
    <source>
        <dbReference type="Proteomes" id="UP000198549"/>
    </source>
</evidence>
<feature type="transmembrane region" description="Helical" evidence="1">
    <location>
        <begin position="135"/>
        <end position="160"/>
    </location>
</feature>
<dbReference type="RefSeq" id="WP_075949214.1">
    <property type="nucleotide sequence ID" value="NZ_LT629709.1"/>
</dbReference>
<accession>A0A1H0HHQ7</accession>
<dbReference type="AlphaFoldDB" id="A0A1H0HHQ7"/>
<sequence>MKNFTISRSCALTWLFVKEQLKEPVALFWIILSPVVTYYLLAYSRGDVFSSGMSYLESTSWFHAYISSSVAFFGFSFYIVGRRESGFIRSFVYTSEAKLIFMLAQFFAYSLISLIYCAVFYVLTCFSFGGFDAAALLSIFPRFYICYVLFCVPGILLSLLPVSFQNANTILSVTSFGMLVWGVISVRDLHPVLDIINRFNPLYVANKIMVGGVERHPVLMLGVFFSFVGVFLLSLRFMRINPVWSRY</sequence>
<keyword evidence="1" id="KW-0472">Membrane</keyword>
<feature type="transmembrane region" description="Helical" evidence="1">
    <location>
        <begin position="218"/>
        <end position="238"/>
    </location>
</feature>
<feature type="transmembrane region" description="Helical" evidence="1">
    <location>
        <begin position="61"/>
        <end position="80"/>
    </location>
</feature>
<protein>
    <submittedName>
        <fullName evidence="2">ABC transporter permease</fullName>
    </submittedName>
    <submittedName>
        <fullName evidence="4">ABC-2 type transport system permease protein</fullName>
    </submittedName>
</protein>
<evidence type="ECO:0000313" key="2">
    <source>
        <dbReference type="EMBL" id="KAB0480692.1"/>
    </source>
</evidence>
<feature type="transmembrane region" description="Helical" evidence="1">
    <location>
        <begin position="21"/>
        <end position="41"/>
    </location>
</feature>
<reference evidence="3" key="2">
    <citation type="submission" date="2017-01" db="EMBL/GenBank/DDBJ databases">
        <authorList>
            <person name="Mah S.A."/>
            <person name="Swanson W.J."/>
            <person name="Moy G.W."/>
            <person name="Vacquier V.D."/>
        </authorList>
    </citation>
    <scope>NUCLEOTIDE SEQUENCE [LARGE SCALE GENOMIC DNA]</scope>
    <source>
        <strain evidence="3">MT1</strain>
    </source>
</reference>
<evidence type="ECO:0000313" key="5">
    <source>
        <dbReference type="Proteomes" id="UP000186756"/>
    </source>
</evidence>
<dbReference type="OrthoDB" id="8684962at2"/>
<keyword evidence="5" id="KW-1185">Reference proteome</keyword>
<reference evidence="4 6" key="1">
    <citation type="submission" date="2016-10" db="EMBL/GenBank/DDBJ databases">
        <authorList>
            <person name="de Groot N.N."/>
        </authorList>
    </citation>
    <scope>NUCLEOTIDE SEQUENCE [LARGE SCALE GENOMIC DNA]</scope>
    <source>
        <strain evidence="4 6">BS3776</strain>
    </source>
</reference>
<keyword evidence="1" id="KW-1133">Transmembrane helix</keyword>
<dbReference type="EMBL" id="MSTQ01000025">
    <property type="protein sequence ID" value="OLT99304.1"/>
    <property type="molecule type" value="Genomic_DNA"/>
</dbReference>
<gene>
    <name evidence="3" type="ORF">BVK86_26615</name>
    <name evidence="2" type="ORF">F7R15_27360</name>
    <name evidence="4" type="ORF">SAMN04490202_0096</name>
</gene>
<proteinExistence type="predicted"/>
<keyword evidence="1" id="KW-0812">Transmembrane</keyword>